<proteinExistence type="predicted"/>
<organism evidence="2">
    <name type="scientific">Haemonchus placei</name>
    <name type="common">Barber's pole worm</name>
    <dbReference type="NCBI Taxonomy" id="6290"/>
    <lineage>
        <taxon>Eukaryota</taxon>
        <taxon>Metazoa</taxon>
        <taxon>Ecdysozoa</taxon>
        <taxon>Nematoda</taxon>
        <taxon>Chromadorea</taxon>
        <taxon>Rhabditida</taxon>
        <taxon>Rhabditina</taxon>
        <taxon>Rhabditomorpha</taxon>
        <taxon>Strongyloidea</taxon>
        <taxon>Trichostrongylidae</taxon>
        <taxon>Haemonchus</taxon>
    </lineage>
</organism>
<feature type="compositionally biased region" description="Low complexity" evidence="1">
    <location>
        <begin position="10"/>
        <end position="19"/>
    </location>
</feature>
<evidence type="ECO:0000256" key="1">
    <source>
        <dbReference type="SAM" id="MobiDB-lite"/>
    </source>
</evidence>
<accession>A0A0N4WQ25</accession>
<reference evidence="2" key="1">
    <citation type="submission" date="2016-03" db="UniProtKB">
        <authorList>
            <consortium name="WormBaseParasite"/>
        </authorList>
    </citation>
    <scope>IDENTIFICATION</scope>
</reference>
<name>A0A0N4WQ25_HAEPC</name>
<feature type="region of interest" description="Disordered" evidence="1">
    <location>
        <begin position="1"/>
        <end position="25"/>
    </location>
</feature>
<dbReference type="WBParaSite" id="HPLM_0001350601-mRNA-1">
    <property type="protein sequence ID" value="HPLM_0001350601-mRNA-1"/>
    <property type="gene ID" value="HPLM_0001350601"/>
</dbReference>
<evidence type="ECO:0000313" key="2">
    <source>
        <dbReference type="WBParaSite" id="HPLM_0001350601-mRNA-1"/>
    </source>
</evidence>
<protein>
    <submittedName>
        <fullName evidence="2">Secreted protein</fullName>
    </submittedName>
</protein>
<dbReference type="AlphaFoldDB" id="A0A0N4WQ25"/>
<sequence length="91" mass="9751">LVGRFRFVASRPSSSSSSRYTSKNATGTIPEASVAGSLQDTQSVFTILRILTESPIFTVSSSLCLAMKSCRTMAKPIPSSEVLCRLFSVSL</sequence>